<dbReference type="Gene3D" id="3.40.50.1820">
    <property type="entry name" value="alpha/beta hydrolase"/>
    <property type="match status" value="1"/>
</dbReference>
<accession>A0A0P9D0J4</accession>
<organism evidence="2 3">
    <name type="scientific">Kouleothrix aurantiaca</name>
    <dbReference type="NCBI Taxonomy" id="186479"/>
    <lineage>
        <taxon>Bacteria</taxon>
        <taxon>Bacillati</taxon>
        <taxon>Chloroflexota</taxon>
        <taxon>Chloroflexia</taxon>
        <taxon>Chloroflexales</taxon>
        <taxon>Roseiflexineae</taxon>
        <taxon>Roseiflexaceae</taxon>
        <taxon>Kouleothrix</taxon>
    </lineage>
</organism>
<reference evidence="2 3" key="1">
    <citation type="submission" date="2015-09" db="EMBL/GenBank/DDBJ databases">
        <title>Draft genome sequence of Kouleothrix aurantiaca JCM 19913.</title>
        <authorList>
            <person name="Hemp J."/>
        </authorList>
    </citation>
    <scope>NUCLEOTIDE SEQUENCE [LARGE SCALE GENOMIC DNA]</scope>
    <source>
        <strain evidence="2 3">COM-B</strain>
    </source>
</reference>
<evidence type="ECO:0000259" key="1">
    <source>
        <dbReference type="Pfam" id="PF00561"/>
    </source>
</evidence>
<protein>
    <recommendedName>
        <fullName evidence="1">AB hydrolase-1 domain-containing protein</fullName>
    </recommendedName>
</protein>
<dbReference type="Proteomes" id="UP000050509">
    <property type="component" value="Unassembled WGS sequence"/>
</dbReference>
<name>A0A0P9D0J4_9CHLR</name>
<feature type="non-terminal residue" evidence="2">
    <location>
        <position position="213"/>
    </location>
</feature>
<proteinExistence type="predicted"/>
<keyword evidence="3" id="KW-1185">Reference proteome</keyword>
<feature type="domain" description="AB hydrolase-1" evidence="1">
    <location>
        <begin position="67"/>
        <end position="177"/>
    </location>
</feature>
<dbReference type="EMBL" id="LJCR01000892">
    <property type="protein sequence ID" value="KPV51490.1"/>
    <property type="molecule type" value="Genomic_DNA"/>
</dbReference>
<dbReference type="InterPro" id="IPR029058">
    <property type="entry name" value="AB_hydrolase_fold"/>
</dbReference>
<comment type="caution">
    <text evidence="2">The sequence shown here is derived from an EMBL/GenBank/DDBJ whole genome shotgun (WGS) entry which is preliminary data.</text>
</comment>
<dbReference type="PANTHER" id="PTHR46438:SF2">
    <property type="entry name" value="ALPHA_BETA-HYDROLASES SUPERFAMILY PROTEIN"/>
    <property type="match status" value="1"/>
</dbReference>
<dbReference type="PATRIC" id="fig|186479.3.peg.10651"/>
<sequence>MASHKSRNRAIIRALLGTPLAAALAGIAYSTFGVDHGMMLPAAVSGERREIATPAGRISYYHAGRGKPLLLIHSINAAASAYEVRPLYEHYSASRHVYALDLPGFGFSERSQREYTPRLYVDAVMAMIDQIRRDTGADEVDALAVSLGSEFLARAASEHPTRFDTVALVAPTGVGKNDTWYGEPNSVRGNQAAKAVFSALGRPSYDPPTSRAS</sequence>
<gene>
    <name evidence="2" type="ORF">SE17_20880</name>
</gene>
<dbReference type="Pfam" id="PF00561">
    <property type="entry name" value="Abhydrolase_1"/>
    <property type="match status" value="1"/>
</dbReference>
<evidence type="ECO:0000313" key="3">
    <source>
        <dbReference type="Proteomes" id="UP000050509"/>
    </source>
</evidence>
<dbReference type="InterPro" id="IPR000073">
    <property type="entry name" value="AB_hydrolase_1"/>
</dbReference>
<evidence type="ECO:0000313" key="2">
    <source>
        <dbReference type="EMBL" id="KPV51490.1"/>
    </source>
</evidence>
<dbReference type="SUPFAM" id="SSF53474">
    <property type="entry name" value="alpha/beta-Hydrolases"/>
    <property type="match status" value="1"/>
</dbReference>
<dbReference type="PANTHER" id="PTHR46438">
    <property type="entry name" value="ALPHA/BETA-HYDROLASES SUPERFAMILY PROTEIN"/>
    <property type="match status" value="1"/>
</dbReference>
<dbReference type="AlphaFoldDB" id="A0A0P9D0J4"/>